<dbReference type="Gene3D" id="3.40.50.2000">
    <property type="entry name" value="Glycogen Phosphorylase B"/>
    <property type="match status" value="2"/>
</dbReference>
<name>A0A6P5Y8N4_DURZI</name>
<dbReference type="Pfam" id="PF00201">
    <property type="entry name" value="UDPGT"/>
    <property type="match status" value="1"/>
</dbReference>
<dbReference type="CDD" id="cd03784">
    <property type="entry name" value="GT1_Gtf-like"/>
    <property type="match status" value="1"/>
</dbReference>
<protein>
    <submittedName>
        <fullName evidence="5">UDP-glycosyltransferase 83A1-like</fullName>
    </submittedName>
</protein>
<sequence length="456" mass="50179">MARQPHVIVIPHAAQGHVAPLMKLSLQIAAHGVKVTFVNTEFIHEKVMASLPAKVEEEKRLISLVSIPDGLEPEDDRQDFVKLTESILRVMPGNLRNLIENIKRSDVDEQIVCVIADMAAGWALEVANEMGIKRVAVLLSGPASMALALHVPQLIDAGIIDTDGTLIKDESIILSEDIPAWRSSDFSWSCSDPVMQKVLFVYVSTALKTFKFADQLLCNTFYELDSSVMKLIPKAIPIGPFLASNHIEAFAGNFCPEDSTCLSWLDKQPAGSVVYVALGSTTILNPQQVDELALGLELTGIPFLWVISSNLTNGSTAKFPEGFIDRVADLGKIVEWAPQEKVLAHPSVACFVSHCGWNSTLEGLTMGKPFLCWPYFADQFHNRSYICDVWKIGLAVDKDENGIITRNEMSTKIKTLISSDGIKANALQLKEVARKSVNEGGSSFKNFTSFIELIWH</sequence>
<evidence type="ECO:0000256" key="1">
    <source>
        <dbReference type="ARBA" id="ARBA00009995"/>
    </source>
</evidence>
<dbReference type="PANTHER" id="PTHR11926:SF1412">
    <property type="entry name" value="UDP-GLYCOSYLTRANSFERASE 83A1-LIKE"/>
    <property type="match status" value="1"/>
</dbReference>
<dbReference type="PANTHER" id="PTHR11926">
    <property type="entry name" value="GLUCOSYL/GLUCURONOSYL TRANSFERASES"/>
    <property type="match status" value="1"/>
</dbReference>
<evidence type="ECO:0000313" key="4">
    <source>
        <dbReference type="Proteomes" id="UP000515121"/>
    </source>
</evidence>
<dbReference type="InterPro" id="IPR002213">
    <property type="entry name" value="UDP_glucos_trans"/>
</dbReference>
<dbReference type="Proteomes" id="UP000515121">
    <property type="component" value="Unplaced"/>
</dbReference>
<dbReference type="OrthoDB" id="5835829at2759"/>
<dbReference type="InterPro" id="IPR018247">
    <property type="entry name" value="EF_Hand_1_Ca_BS"/>
</dbReference>
<dbReference type="FunFam" id="3.40.50.2000:FF:000108">
    <property type="entry name" value="UDP-glycosyltransferase 83A1"/>
    <property type="match status" value="1"/>
</dbReference>
<dbReference type="PROSITE" id="PS00018">
    <property type="entry name" value="EF_HAND_1"/>
    <property type="match status" value="1"/>
</dbReference>
<comment type="similarity">
    <text evidence="1">Belongs to the UDP-glycosyltransferase family.</text>
</comment>
<keyword evidence="3" id="KW-0808">Transferase</keyword>
<dbReference type="GeneID" id="111289497"/>
<reference evidence="5" key="1">
    <citation type="submission" date="2025-08" db="UniProtKB">
        <authorList>
            <consortium name="RefSeq"/>
        </authorList>
    </citation>
    <scope>IDENTIFICATION</scope>
    <source>
        <tissue evidence="5">Fruit stalk</tissue>
    </source>
</reference>
<proteinExistence type="inferred from homology"/>
<organism evidence="4 5">
    <name type="scientific">Durio zibethinus</name>
    <name type="common">Durian</name>
    <dbReference type="NCBI Taxonomy" id="66656"/>
    <lineage>
        <taxon>Eukaryota</taxon>
        <taxon>Viridiplantae</taxon>
        <taxon>Streptophyta</taxon>
        <taxon>Embryophyta</taxon>
        <taxon>Tracheophyta</taxon>
        <taxon>Spermatophyta</taxon>
        <taxon>Magnoliopsida</taxon>
        <taxon>eudicotyledons</taxon>
        <taxon>Gunneridae</taxon>
        <taxon>Pentapetalae</taxon>
        <taxon>rosids</taxon>
        <taxon>malvids</taxon>
        <taxon>Malvales</taxon>
        <taxon>Malvaceae</taxon>
        <taxon>Helicteroideae</taxon>
        <taxon>Durio</taxon>
    </lineage>
</organism>
<gene>
    <name evidence="5" type="primary">LOC111289497</name>
</gene>
<dbReference type="FunFam" id="3.40.50.2000:FF:000061">
    <property type="entry name" value="UDP-glycosyltransferase 83A1"/>
    <property type="match status" value="1"/>
</dbReference>
<accession>A0A6P5Y8N4</accession>
<evidence type="ECO:0000256" key="3">
    <source>
        <dbReference type="ARBA" id="ARBA00022679"/>
    </source>
</evidence>
<evidence type="ECO:0000256" key="2">
    <source>
        <dbReference type="ARBA" id="ARBA00022676"/>
    </source>
</evidence>
<evidence type="ECO:0000313" key="5">
    <source>
        <dbReference type="RefSeq" id="XP_022736336.1"/>
    </source>
</evidence>
<dbReference type="GO" id="GO:0080043">
    <property type="term" value="F:quercetin 3-O-glucosyltransferase activity"/>
    <property type="evidence" value="ECO:0007669"/>
    <property type="project" value="TreeGrafter"/>
</dbReference>
<dbReference type="AlphaFoldDB" id="A0A6P5Y8N4"/>
<dbReference type="KEGG" id="dzi:111289497"/>
<keyword evidence="4" id="KW-1185">Reference proteome</keyword>
<dbReference type="RefSeq" id="XP_022736336.1">
    <property type="nucleotide sequence ID" value="XM_022880601.1"/>
</dbReference>
<keyword evidence="2" id="KW-0328">Glycosyltransferase</keyword>
<dbReference type="GO" id="GO:0080044">
    <property type="term" value="F:quercetin 7-O-glucosyltransferase activity"/>
    <property type="evidence" value="ECO:0007669"/>
    <property type="project" value="TreeGrafter"/>
</dbReference>
<dbReference type="SUPFAM" id="SSF53756">
    <property type="entry name" value="UDP-Glycosyltransferase/glycogen phosphorylase"/>
    <property type="match status" value="1"/>
</dbReference>